<dbReference type="PANTHER" id="PTHR12242:SF9">
    <property type="entry name" value="OS01G0171800 PROTEIN"/>
    <property type="match status" value="1"/>
</dbReference>
<keyword evidence="1" id="KW-1133">Transmembrane helix</keyword>
<dbReference type="PANTHER" id="PTHR12242">
    <property type="entry name" value="OS02G0130600 PROTEIN-RELATED"/>
    <property type="match status" value="1"/>
</dbReference>
<dbReference type="EMBL" id="CM007649">
    <property type="protein sequence ID" value="ONM29679.1"/>
    <property type="molecule type" value="Genomic_DNA"/>
</dbReference>
<dbReference type="FunCoup" id="A0A1D6MKA6">
    <property type="interactions" value="17"/>
</dbReference>
<reference evidence="2" key="1">
    <citation type="submission" date="2015-12" db="EMBL/GenBank/DDBJ databases">
        <title>Update maize B73 reference genome by single molecule sequencing technologies.</title>
        <authorList>
            <consortium name="Maize Genome Sequencing Project"/>
            <person name="Ware D."/>
        </authorList>
    </citation>
    <scope>NUCLEOTIDE SEQUENCE [LARGE SCALE GENOMIC DNA]</scope>
    <source>
        <tissue evidence="2">Seedling</tissue>
    </source>
</reference>
<feature type="transmembrane region" description="Helical" evidence="1">
    <location>
        <begin position="217"/>
        <end position="238"/>
    </location>
</feature>
<proteinExistence type="predicted"/>
<dbReference type="IntAct" id="A0A1D6MKA6">
    <property type="interactions" value="3"/>
</dbReference>
<gene>
    <name evidence="2" type="ORF">ZEAMMB73_Zm00001d039677</name>
</gene>
<keyword evidence="1" id="KW-0812">Transmembrane</keyword>
<accession>A0A1D6MKA6</accession>
<feature type="transmembrane region" description="Helical" evidence="1">
    <location>
        <begin position="109"/>
        <end position="130"/>
    </location>
</feature>
<organism evidence="2">
    <name type="scientific">Zea mays</name>
    <name type="common">Maize</name>
    <dbReference type="NCBI Taxonomy" id="4577"/>
    <lineage>
        <taxon>Eukaryota</taxon>
        <taxon>Viridiplantae</taxon>
        <taxon>Streptophyta</taxon>
        <taxon>Embryophyta</taxon>
        <taxon>Tracheophyta</taxon>
        <taxon>Spermatophyta</taxon>
        <taxon>Magnoliopsida</taxon>
        <taxon>Liliopsida</taxon>
        <taxon>Poales</taxon>
        <taxon>Poaceae</taxon>
        <taxon>PACMAD clade</taxon>
        <taxon>Panicoideae</taxon>
        <taxon>Andropogonodae</taxon>
        <taxon>Andropogoneae</taxon>
        <taxon>Tripsacinae</taxon>
        <taxon>Zea</taxon>
    </lineage>
</organism>
<sequence length="346" mass="38900">MAVDTTQPEYWLNWRFLLCALWVYSCMALAFFLIKKYEGASSPDSNGDDGGDREEALPRVRPGVVYLEDCWKTCLEGIHPGWLLAFRVVAFFVLASLLVVDIITDGWSIFLYYTQWTFLLVTLYFGYVYNTGGDRYDPVRSGADHGTYMIAPTAESVYDPAIKISHDTKTNNGGEIAGVWGYMFQIMFQTNAGAVMITDLVFWFILYPFLAHNQYKMDFILIGTHSINVVFIVGDAALNRLVALPISRLDIPWCTCMVPGGGTAAPPMLRHVRPGAEAQAYVAGKLVPSNLCEVIKDDNRWSWLSLYASFSKKIKRRFCKLYAPRNHIEIDHTCLSTGFSGSGHVD</sequence>
<feature type="transmembrane region" description="Helical" evidence="1">
    <location>
        <begin position="82"/>
        <end position="103"/>
    </location>
</feature>
<feature type="transmembrane region" description="Helical" evidence="1">
    <location>
        <begin position="12"/>
        <end position="34"/>
    </location>
</feature>
<dbReference type="AlphaFoldDB" id="A0A1D6MKA6"/>
<feature type="transmembrane region" description="Helical" evidence="1">
    <location>
        <begin position="192"/>
        <end position="211"/>
    </location>
</feature>
<keyword evidence="1" id="KW-0472">Membrane</keyword>
<evidence type="ECO:0000313" key="2">
    <source>
        <dbReference type="EMBL" id="ONM29679.1"/>
    </source>
</evidence>
<dbReference type="EMBL" id="CM007649">
    <property type="protein sequence ID" value="ONM29683.1"/>
    <property type="molecule type" value="Genomic_DNA"/>
</dbReference>
<dbReference type="InParanoid" id="A0A1D6MKA6"/>
<evidence type="ECO:0000256" key="1">
    <source>
        <dbReference type="SAM" id="Phobius"/>
    </source>
</evidence>
<protein>
    <submittedName>
        <fullName evidence="2">Uncharacterized protein</fullName>
    </submittedName>
</protein>
<name>A0A1D6MKA6_MAIZE</name>
<dbReference type="ExpressionAtlas" id="A0A1D6MKA6">
    <property type="expression patterns" value="baseline and differential"/>
</dbReference>